<comment type="subcellular location">
    <subcellularLocation>
        <location evidence="1">Cell membrane</location>
        <topology evidence="1">Multi-pass membrane protein</topology>
    </subcellularLocation>
</comment>
<keyword evidence="7 9" id="KW-0129">CBS domain</keyword>
<evidence type="ECO:0000259" key="14">
    <source>
        <dbReference type="PROSITE" id="PS51846"/>
    </source>
</evidence>
<feature type="domain" description="CNNM transmembrane" evidence="14">
    <location>
        <begin position="1"/>
        <end position="205"/>
    </location>
</feature>
<reference evidence="16 17" key="1">
    <citation type="submission" date="2020-05" db="EMBL/GenBank/DDBJ databases">
        <title>Genome sequence of Kribbella sandramycini ATCC 39419.</title>
        <authorList>
            <person name="Maclea K.S."/>
            <person name="Fair J.L."/>
        </authorList>
    </citation>
    <scope>NUCLEOTIDE SEQUENCE [LARGE SCALE GENOMIC DNA]</scope>
    <source>
        <strain evidence="16 17">ATCC 39419</strain>
    </source>
</reference>
<feature type="domain" description="CBS" evidence="13">
    <location>
        <begin position="217"/>
        <end position="276"/>
    </location>
</feature>
<comment type="similarity">
    <text evidence="2">Belongs to the UPF0053 family.</text>
</comment>
<feature type="transmembrane region" description="Helical" evidence="12">
    <location>
        <begin position="6"/>
        <end position="31"/>
    </location>
</feature>
<evidence type="ECO:0000256" key="5">
    <source>
        <dbReference type="ARBA" id="ARBA00022737"/>
    </source>
</evidence>
<dbReference type="CDD" id="cd04590">
    <property type="entry name" value="CBS_pair_CorC_HlyC_assoc"/>
    <property type="match status" value="1"/>
</dbReference>
<dbReference type="InterPro" id="IPR051676">
    <property type="entry name" value="UPF0053_domain"/>
</dbReference>
<evidence type="ECO:0000313" key="15">
    <source>
        <dbReference type="EMBL" id="MBB6566869.1"/>
    </source>
</evidence>
<protein>
    <submittedName>
        <fullName evidence="16">HlyC/CorC family transporter</fullName>
    </submittedName>
    <submittedName>
        <fullName evidence="15">Putative hemolysin</fullName>
    </submittedName>
</protein>
<keyword evidence="6 10" id="KW-1133">Transmembrane helix</keyword>
<dbReference type="RefSeq" id="WP_171677847.1">
    <property type="nucleotide sequence ID" value="NZ_BAAAGT010000004.1"/>
</dbReference>
<evidence type="ECO:0000256" key="10">
    <source>
        <dbReference type="PROSITE-ProRule" id="PRU01193"/>
    </source>
</evidence>
<dbReference type="Gene3D" id="3.30.465.10">
    <property type="match status" value="1"/>
</dbReference>
<dbReference type="InterPro" id="IPR000644">
    <property type="entry name" value="CBS_dom"/>
</dbReference>
<dbReference type="PROSITE" id="PS51371">
    <property type="entry name" value="CBS"/>
    <property type="match status" value="2"/>
</dbReference>
<dbReference type="SUPFAM" id="SSF56176">
    <property type="entry name" value="FAD-binding/transporter-associated domain-like"/>
    <property type="match status" value="1"/>
</dbReference>
<evidence type="ECO:0000313" key="16">
    <source>
        <dbReference type="EMBL" id="NOL44591.1"/>
    </source>
</evidence>
<dbReference type="Proteomes" id="UP000553957">
    <property type="component" value="Unassembled WGS sequence"/>
</dbReference>
<sequence length="445" mass="48324">MNDTLLNIVLILVFVLIGGVFAAAEMALVSLRESQLKALSQRGRRGAIVAKVAANPNRFLSAVQIGVTLMGFLSAAFGGATLADALSPHLQELGLPQGVADTVALVLITVLISYVSIVLGELAAKRLALQRAETFALGLAPLVDRIASVARPVIWLLSKSTDLVVRALGGDPNANREVMSDEELRDVISAHESLGEEERRIVDDVFEAGSRQLRELMLPRTEVDFVDAEMPAYKAVKFASDRPHSRYPVMNGSADDIVGFVHVRDLFDPAVASRSVRVGDLAREVLMLPDTAKLLPTLTEMRRRSTHLAIVLDEYGGTAGIVTLEDLVEELIGDIRDEYDEESAETTRFRSGDMEVDGLLNLDDFADETGLELPDGPYETVGGFLAAQLGRVPAVGDEARVDHHTLTVKEMDGRRVARVRVHRVRPETEDQQPDLPLESPAAVAD</sequence>
<evidence type="ECO:0000256" key="1">
    <source>
        <dbReference type="ARBA" id="ARBA00004651"/>
    </source>
</evidence>
<dbReference type="InterPro" id="IPR002550">
    <property type="entry name" value="CNNM"/>
</dbReference>
<keyword evidence="8 10" id="KW-0472">Membrane</keyword>
<keyword evidence="3" id="KW-1003">Cell membrane</keyword>
<dbReference type="InterPro" id="IPR036318">
    <property type="entry name" value="FAD-bd_PCMH-like_sf"/>
</dbReference>
<evidence type="ECO:0000256" key="4">
    <source>
        <dbReference type="ARBA" id="ARBA00022692"/>
    </source>
</evidence>
<accession>A0A7Y4L779</accession>
<keyword evidence="5" id="KW-0677">Repeat</keyword>
<evidence type="ECO:0000259" key="13">
    <source>
        <dbReference type="PROSITE" id="PS51371"/>
    </source>
</evidence>
<dbReference type="Proteomes" id="UP000534306">
    <property type="component" value="Unassembled WGS sequence"/>
</dbReference>
<dbReference type="PANTHER" id="PTHR43099:SF5">
    <property type="entry name" value="HLYC_CORC FAMILY TRANSPORTER"/>
    <property type="match status" value="1"/>
</dbReference>
<evidence type="ECO:0000256" key="8">
    <source>
        <dbReference type="ARBA" id="ARBA00023136"/>
    </source>
</evidence>
<feature type="domain" description="CBS" evidence="13">
    <location>
        <begin position="281"/>
        <end position="338"/>
    </location>
</feature>
<proteinExistence type="inferred from homology"/>
<dbReference type="InterPro" id="IPR005170">
    <property type="entry name" value="Transptr-assoc_dom"/>
</dbReference>
<evidence type="ECO:0000313" key="17">
    <source>
        <dbReference type="Proteomes" id="UP000534306"/>
    </source>
</evidence>
<keyword evidence="4 10" id="KW-0812">Transmembrane</keyword>
<evidence type="ECO:0000256" key="6">
    <source>
        <dbReference type="ARBA" id="ARBA00022989"/>
    </source>
</evidence>
<dbReference type="PANTHER" id="PTHR43099">
    <property type="entry name" value="UPF0053 PROTEIN YRKA"/>
    <property type="match status" value="1"/>
</dbReference>
<dbReference type="Pfam" id="PF01595">
    <property type="entry name" value="CNNM"/>
    <property type="match status" value="1"/>
</dbReference>
<evidence type="ECO:0000256" key="9">
    <source>
        <dbReference type="PROSITE-ProRule" id="PRU00703"/>
    </source>
</evidence>
<dbReference type="AlphaFoldDB" id="A0A7Y4L779"/>
<feature type="transmembrane region" description="Helical" evidence="12">
    <location>
        <begin position="59"/>
        <end position="83"/>
    </location>
</feature>
<evidence type="ECO:0000313" key="18">
    <source>
        <dbReference type="Proteomes" id="UP000553957"/>
    </source>
</evidence>
<organism evidence="16 17">
    <name type="scientific">Kribbella sandramycini</name>
    <dbReference type="NCBI Taxonomy" id="60450"/>
    <lineage>
        <taxon>Bacteria</taxon>
        <taxon>Bacillati</taxon>
        <taxon>Actinomycetota</taxon>
        <taxon>Actinomycetes</taxon>
        <taxon>Propionibacteriales</taxon>
        <taxon>Kribbellaceae</taxon>
        <taxon>Kribbella</taxon>
    </lineage>
</organism>
<dbReference type="SMART" id="SM01091">
    <property type="entry name" value="CorC_HlyC"/>
    <property type="match status" value="1"/>
</dbReference>
<dbReference type="InterPro" id="IPR046342">
    <property type="entry name" value="CBS_dom_sf"/>
</dbReference>
<feature type="region of interest" description="Disordered" evidence="11">
    <location>
        <begin position="424"/>
        <end position="445"/>
    </location>
</feature>
<dbReference type="EMBL" id="JABJRC010000009">
    <property type="protein sequence ID" value="NOL44591.1"/>
    <property type="molecule type" value="Genomic_DNA"/>
</dbReference>
<evidence type="ECO:0000256" key="11">
    <source>
        <dbReference type="SAM" id="MobiDB-lite"/>
    </source>
</evidence>
<dbReference type="InterPro" id="IPR016169">
    <property type="entry name" value="FAD-bd_PCMH_sub2"/>
</dbReference>
<dbReference type="Pfam" id="PF03471">
    <property type="entry name" value="CorC_HlyC"/>
    <property type="match status" value="1"/>
</dbReference>
<dbReference type="Pfam" id="PF00571">
    <property type="entry name" value="CBS"/>
    <property type="match status" value="2"/>
</dbReference>
<comment type="caution">
    <text evidence="16">The sequence shown here is derived from an EMBL/GenBank/DDBJ whole genome shotgun (WGS) entry which is preliminary data.</text>
</comment>
<dbReference type="InterPro" id="IPR044751">
    <property type="entry name" value="Ion_transp-like_CBS"/>
</dbReference>
<evidence type="ECO:0000256" key="3">
    <source>
        <dbReference type="ARBA" id="ARBA00022475"/>
    </source>
</evidence>
<evidence type="ECO:0000256" key="2">
    <source>
        <dbReference type="ARBA" id="ARBA00006337"/>
    </source>
</evidence>
<keyword evidence="17" id="KW-1185">Reference proteome</keyword>
<dbReference type="GO" id="GO:0005886">
    <property type="term" value="C:plasma membrane"/>
    <property type="evidence" value="ECO:0007669"/>
    <property type="project" value="UniProtKB-SubCell"/>
</dbReference>
<dbReference type="PROSITE" id="PS51846">
    <property type="entry name" value="CNNM"/>
    <property type="match status" value="1"/>
</dbReference>
<evidence type="ECO:0000256" key="7">
    <source>
        <dbReference type="ARBA" id="ARBA00023122"/>
    </source>
</evidence>
<dbReference type="EMBL" id="JACHKF010000001">
    <property type="protein sequence ID" value="MBB6566869.1"/>
    <property type="molecule type" value="Genomic_DNA"/>
</dbReference>
<dbReference type="Gene3D" id="3.10.580.10">
    <property type="entry name" value="CBS-domain"/>
    <property type="match status" value="1"/>
</dbReference>
<evidence type="ECO:0000256" key="12">
    <source>
        <dbReference type="SAM" id="Phobius"/>
    </source>
</evidence>
<dbReference type="FunFam" id="3.10.580.10:FF:000002">
    <property type="entry name" value="Magnesium/cobalt efflux protein CorC"/>
    <property type="match status" value="1"/>
</dbReference>
<gene>
    <name evidence="15" type="ORF">HNR71_002506</name>
    <name evidence="16" type="ORF">HPO96_30525</name>
</gene>
<dbReference type="GO" id="GO:0050660">
    <property type="term" value="F:flavin adenine dinucleotide binding"/>
    <property type="evidence" value="ECO:0007669"/>
    <property type="project" value="InterPro"/>
</dbReference>
<name>A0A7Y4L779_9ACTN</name>
<feature type="transmembrane region" description="Helical" evidence="12">
    <location>
        <begin position="103"/>
        <end position="124"/>
    </location>
</feature>
<dbReference type="SUPFAM" id="SSF54631">
    <property type="entry name" value="CBS-domain pair"/>
    <property type="match status" value="1"/>
</dbReference>
<reference evidence="15 18" key="2">
    <citation type="submission" date="2020-08" db="EMBL/GenBank/DDBJ databases">
        <title>Sequencing the genomes of 1000 actinobacteria strains.</title>
        <authorList>
            <person name="Klenk H.-P."/>
        </authorList>
    </citation>
    <scope>NUCLEOTIDE SEQUENCE [LARGE SCALE GENOMIC DNA]</scope>
    <source>
        <strain evidence="15 18">DSM 15626</strain>
    </source>
</reference>